<dbReference type="AlphaFoldDB" id="A0A8S9XYD8"/>
<evidence type="ECO:0000256" key="1">
    <source>
        <dbReference type="ARBA" id="ARBA00010933"/>
    </source>
</evidence>
<keyword evidence="3" id="KW-0472">Membrane</keyword>
<dbReference type="PANTHER" id="PTHR46780">
    <property type="entry name" value="PROTEIN EVA-1"/>
    <property type="match status" value="1"/>
</dbReference>
<keyword evidence="6" id="KW-1185">Reference proteome</keyword>
<accession>A0A8S9XYD8</accession>
<keyword evidence="3" id="KW-0812">Transmembrane</keyword>
<keyword evidence="3" id="KW-1133">Transmembrane helix</keyword>
<dbReference type="PROSITE" id="PS50228">
    <property type="entry name" value="SUEL_LECTIN"/>
    <property type="match status" value="2"/>
</dbReference>
<dbReference type="EMBL" id="WIXP02000003">
    <property type="protein sequence ID" value="KAF6213106.1"/>
    <property type="molecule type" value="Genomic_DNA"/>
</dbReference>
<dbReference type="InterPro" id="IPR000922">
    <property type="entry name" value="Lectin_gal-bd_dom"/>
</dbReference>
<evidence type="ECO:0000256" key="2">
    <source>
        <dbReference type="ARBA" id="ARBA00022734"/>
    </source>
</evidence>
<protein>
    <recommendedName>
        <fullName evidence="4">SUEL-type lectin domain-containing protein</fullName>
    </recommendedName>
</protein>
<feature type="domain" description="SUEL-type lectin" evidence="4">
    <location>
        <begin position="178"/>
        <end position="267"/>
    </location>
</feature>
<organism evidence="5 6">
    <name type="scientific">Apolygus lucorum</name>
    <name type="common">Small green plant bug</name>
    <name type="synonym">Lygocoris lucorum</name>
    <dbReference type="NCBI Taxonomy" id="248454"/>
    <lineage>
        <taxon>Eukaryota</taxon>
        <taxon>Metazoa</taxon>
        <taxon>Ecdysozoa</taxon>
        <taxon>Arthropoda</taxon>
        <taxon>Hexapoda</taxon>
        <taxon>Insecta</taxon>
        <taxon>Pterygota</taxon>
        <taxon>Neoptera</taxon>
        <taxon>Paraneoptera</taxon>
        <taxon>Hemiptera</taxon>
        <taxon>Heteroptera</taxon>
        <taxon>Panheteroptera</taxon>
        <taxon>Cimicomorpha</taxon>
        <taxon>Miridae</taxon>
        <taxon>Mirini</taxon>
        <taxon>Apolygus</taxon>
    </lineage>
</organism>
<dbReference type="OrthoDB" id="1100386at2759"/>
<dbReference type="FunFam" id="2.60.120.740:FF:000001">
    <property type="entry name" value="Adhesion G protein-coupled receptor L2"/>
    <property type="match status" value="1"/>
</dbReference>
<comment type="caution">
    <text evidence="5">The sequence shown here is derived from an EMBL/GenBank/DDBJ whole genome shotgun (WGS) entry which is preliminary data.</text>
</comment>
<feature type="domain" description="SUEL-type lectin" evidence="4">
    <location>
        <begin position="78"/>
        <end position="169"/>
    </location>
</feature>
<evidence type="ECO:0000256" key="3">
    <source>
        <dbReference type="SAM" id="Phobius"/>
    </source>
</evidence>
<evidence type="ECO:0000259" key="4">
    <source>
        <dbReference type="PROSITE" id="PS50228"/>
    </source>
</evidence>
<evidence type="ECO:0000313" key="5">
    <source>
        <dbReference type="EMBL" id="KAF6213106.1"/>
    </source>
</evidence>
<evidence type="ECO:0000313" key="6">
    <source>
        <dbReference type="Proteomes" id="UP000466442"/>
    </source>
</evidence>
<name>A0A8S9XYD8_APOLU</name>
<sequence>MQATLQMNEGGNSAYKLLSDPIAKSIHKCSDYANPETFISIIALLQPRTTTMFGTSLIIPLAVLLAGYFASGLRTKLVCEYETMNIDCLDDQSIAIKSVEFGRKNGVYCNTNNLWTSRVTNCTTISQSISTVTNKCQHKKSCSISGESYTLGDPCAYVQKYLEVGYECENGELKKQFVCESETLTISCASDKKIAINDATFGRMNPTMCLTPSQLVNTNLCRSANSTAILASRCDGKQTCSTVATSTLFGDPCSRIGKYLEVKYVCY</sequence>
<dbReference type="Proteomes" id="UP000466442">
    <property type="component" value="Unassembled WGS sequence"/>
</dbReference>
<dbReference type="Pfam" id="PF02140">
    <property type="entry name" value="SUEL_Lectin"/>
    <property type="match status" value="2"/>
</dbReference>
<comment type="similarity">
    <text evidence="1">Belongs to the G-protein coupled receptor 2 family. LN-TM7 subfamily.</text>
</comment>
<keyword evidence="2" id="KW-0430">Lectin</keyword>
<proteinExistence type="inferred from homology"/>
<dbReference type="InterPro" id="IPR043159">
    <property type="entry name" value="Lectin_gal-bd_sf"/>
</dbReference>
<feature type="transmembrane region" description="Helical" evidence="3">
    <location>
        <begin position="52"/>
        <end position="70"/>
    </location>
</feature>
<reference evidence="5" key="1">
    <citation type="journal article" date="2021" name="Mol. Ecol. Resour.">
        <title>Apolygus lucorum genome provides insights into omnivorousness and mesophyll feeding.</title>
        <authorList>
            <person name="Liu Y."/>
            <person name="Liu H."/>
            <person name="Wang H."/>
            <person name="Huang T."/>
            <person name="Liu B."/>
            <person name="Yang B."/>
            <person name="Yin L."/>
            <person name="Li B."/>
            <person name="Zhang Y."/>
            <person name="Zhang S."/>
            <person name="Jiang F."/>
            <person name="Zhang X."/>
            <person name="Ren Y."/>
            <person name="Wang B."/>
            <person name="Wang S."/>
            <person name="Lu Y."/>
            <person name="Wu K."/>
            <person name="Fan W."/>
            <person name="Wang G."/>
        </authorList>
    </citation>
    <scope>NUCLEOTIDE SEQUENCE</scope>
    <source>
        <strain evidence="5">12Hb</strain>
    </source>
</reference>
<dbReference type="CDD" id="cd22827">
    <property type="entry name" value="Gal_Rha_Lectin_SUL-I-like"/>
    <property type="match status" value="1"/>
</dbReference>
<dbReference type="Gene3D" id="2.60.120.740">
    <property type="match status" value="2"/>
</dbReference>
<gene>
    <name evidence="5" type="ORF">GE061_010821</name>
</gene>
<dbReference type="GO" id="GO:0030246">
    <property type="term" value="F:carbohydrate binding"/>
    <property type="evidence" value="ECO:0007669"/>
    <property type="project" value="UniProtKB-KW"/>
</dbReference>